<evidence type="ECO:0000313" key="3">
    <source>
        <dbReference type="Proteomes" id="UP000785200"/>
    </source>
</evidence>
<evidence type="ECO:0000313" key="2">
    <source>
        <dbReference type="EMBL" id="KAG0648203.1"/>
    </source>
</evidence>
<dbReference type="PANTHER" id="PTHR43591:SF10">
    <property type="entry name" value="ABC TRANSMEMBRANE TYPE-1 DOMAIN-CONTAINING PROTEIN-RELATED"/>
    <property type="match status" value="1"/>
</dbReference>
<accession>A0A9P6VHS8</accession>
<protein>
    <submittedName>
        <fullName evidence="2">Velvet complex subunit LAE1</fullName>
    </submittedName>
</protein>
<evidence type="ECO:0000256" key="1">
    <source>
        <dbReference type="SAM" id="MobiDB-lite"/>
    </source>
</evidence>
<dbReference type="AlphaFoldDB" id="A0A9P6VHS8"/>
<dbReference type="PANTHER" id="PTHR43591">
    <property type="entry name" value="METHYLTRANSFERASE"/>
    <property type="match status" value="1"/>
</dbReference>
<dbReference type="EMBL" id="VNKQ01000010">
    <property type="protein sequence ID" value="KAG0648203.1"/>
    <property type="molecule type" value="Genomic_DNA"/>
</dbReference>
<keyword evidence="3" id="KW-1185">Reference proteome</keyword>
<dbReference type="Proteomes" id="UP000785200">
    <property type="component" value="Unassembled WGS sequence"/>
</dbReference>
<proteinExistence type="predicted"/>
<dbReference type="Pfam" id="PF13489">
    <property type="entry name" value="Methyltransf_23"/>
    <property type="match status" value="1"/>
</dbReference>
<name>A0A9P6VHS8_9HELO</name>
<comment type="caution">
    <text evidence="2">The sequence shown here is derived from an EMBL/GenBank/DDBJ whole genome shotgun (WGS) entry which is preliminary data.</text>
</comment>
<dbReference type="GO" id="GO:0008168">
    <property type="term" value="F:methyltransferase activity"/>
    <property type="evidence" value="ECO:0007669"/>
    <property type="project" value="TreeGrafter"/>
</dbReference>
<dbReference type="SUPFAM" id="SSF53335">
    <property type="entry name" value="S-adenosyl-L-methionine-dependent methyltransferases"/>
    <property type="match status" value="1"/>
</dbReference>
<dbReference type="Gene3D" id="3.40.50.150">
    <property type="entry name" value="Vaccinia Virus protein VP39"/>
    <property type="match status" value="1"/>
</dbReference>
<sequence>MIPESDNTSGYDATSDLQSQSESQEDQGEVIEAEFYSDSGFDEDSIQSSTLSLSSSTYEYLHEHGHRYHRDGQSLLPIDETEQDRLDLQHHIFKLVLDGRLTYTELPPTIDKILDVGTGTGIWAIELGDSLPSATIVGVDQSPIQPVWVPPNVKFEIDDVNKPWLQVERSLDFIHIRTMAGSIKNWPELLKETFRALTPGGLIEFAEFGLRWECLDGTFDPNANCGTWTKTFHEIASEVLRIDFDPIPKMAGWMREAGFENVVVTDRIVPVGPWPRDRRLKNIGRYFLSNMLEGGVENYTLALFTKAGWDETSVHAMLGGVRRELMDPRIHAFTRAYFITASKPS</sequence>
<reference evidence="2" key="1">
    <citation type="submission" date="2019-07" db="EMBL/GenBank/DDBJ databases">
        <title>Hyphodiscus hymeniophilus genome sequencing and assembly.</title>
        <authorList>
            <person name="Kramer G."/>
            <person name="Nodwell J."/>
        </authorList>
    </citation>
    <scope>NUCLEOTIDE SEQUENCE</scope>
    <source>
        <strain evidence="2">ATCC 34498</strain>
    </source>
</reference>
<dbReference type="OrthoDB" id="2013972at2759"/>
<feature type="region of interest" description="Disordered" evidence="1">
    <location>
        <begin position="1"/>
        <end position="30"/>
    </location>
</feature>
<dbReference type="InterPro" id="IPR029063">
    <property type="entry name" value="SAM-dependent_MTases_sf"/>
</dbReference>
<organism evidence="2 3">
    <name type="scientific">Hyphodiscus hymeniophilus</name>
    <dbReference type="NCBI Taxonomy" id="353542"/>
    <lineage>
        <taxon>Eukaryota</taxon>
        <taxon>Fungi</taxon>
        <taxon>Dikarya</taxon>
        <taxon>Ascomycota</taxon>
        <taxon>Pezizomycotina</taxon>
        <taxon>Leotiomycetes</taxon>
        <taxon>Helotiales</taxon>
        <taxon>Hyphodiscaceae</taxon>
        <taxon>Hyphodiscus</taxon>
    </lineage>
</organism>
<gene>
    <name evidence="2" type="ORF">D0Z07_5607</name>
</gene>
<dbReference type="CDD" id="cd02440">
    <property type="entry name" value="AdoMet_MTases"/>
    <property type="match status" value="1"/>
</dbReference>
<feature type="compositionally biased region" description="Polar residues" evidence="1">
    <location>
        <begin position="1"/>
        <end position="12"/>
    </location>
</feature>